<dbReference type="EMBL" id="WNWR01000150">
    <property type="protein sequence ID" value="KAE9990173.1"/>
    <property type="molecule type" value="Genomic_DNA"/>
</dbReference>
<organism evidence="3 5">
    <name type="scientific">Venturia inaequalis</name>
    <name type="common">Apple scab fungus</name>
    <dbReference type="NCBI Taxonomy" id="5025"/>
    <lineage>
        <taxon>Eukaryota</taxon>
        <taxon>Fungi</taxon>
        <taxon>Dikarya</taxon>
        <taxon>Ascomycota</taxon>
        <taxon>Pezizomycotina</taxon>
        <taxon>Dothideomycetes</taxon>
        <taxon>Pleosporomycetidae</taxon>
        <taxon>Venturiales</taxon>
        <taxon>Venturiaceae</taxon>
        <taxon>Venturia</taxon>
    </lineage>
</organism>
<comment type="caution">
    <text evidence="3">The sequence shown here is derived from an EMBL/GenBank/DDBJ whole genome shotgun (WGS) entry which is preliminary data.</text>
</comment>
<keyword evidence="5" id="KW-1185">Reference proteome</keyword>
<evidence type="ECO:0000313" key="3">
    <source>
        <dbReference type="EMBL" id="KAE9990173.1"/>
    </source>
</evidence>
<proteinExistence type="predicted"/>
<dbReference type="Proteomes" id="UP000447873">
    <property type="component" value="Unassembled WGS sequence"/>
</dbReference>
<evidence type="ECO:0000313" key="4">
    <source>
        <dbReference type="Proteomes" id="UP000447873"/>
    </source>
</evidence>
<dbReference type="PROSITE" id="PS51257">
    <property type="entry name" value="PROKAR_LIPOPROTEIN"/>
    <property type="match status" value="1"/>
</dbReference>
<evidence type="ECO:0000313" key="5">
    <source>
        <dbReference type="Proteomes" id="UP000490939"/>
    </source>
</evidence>
<reference evidence="3 5" key="1">
    <citation type="submission" date="2019-07" db="EMBL/GenBank/DDBJ databases">
        <title>Venturia inaequalis Genome Resource.</title>
        <authorList>
            <person name="Lichtner F.J."/>
        </authorList>
    </citation>
    <scope>NUCLEOTIDE SEQUENCE [LARGE SCALE GENOMIC DNA]</scope>
    <source>
        <strain evidence="2 4">120213</strain>
        <strain evidence="3 5">DMI_063113</strain>
    </source>
</reference>
<dbReference type="Proteomes" id="UP000490939">
    <property type="component" value="Unassembled WGS sequence"/>
</dbReference>
<gene>
    <name evidence="3" type="ORF">EG327_001813</name>
    <name evidence="2" type="ORF">EG328_003427</name>
</gene>
<evidence type="ECO:0000313" key="2">
    <source>
        <dbReference type="EMBL" id="KAE9975143.1"/>
    </source>
</evidence>
<keyword evidence="1" id="KW-0732">Signal</keyword>
<feature type="chain" id="PRO_5044691157" evidence="1">
    <location>
        <begin position="19"/>
        <end position="96"/>
    </location>
</feature>
<evidence type="ECO:0000256" key="1">
    <source>
        <dbReference type="SAM" id="SignalP"/>
    </source>
</evidence>
<sequence length="96" mass="10400">MFGFKQLLVLALAGSALACQCRQDGVRAANKRVDVSATEEACTNAHGTLYNAGTVNVECAAVCNRNFFDECLKLQGQNSDIPDIRSTCRRDNIGCR</sequence>
<protein>
    <submittedName>
        <fullName evidence="3">Uncharacterized protein</fullName>
    </submittedName>
</protein>
<dbReference type="EMBL" id="WNWS01000201">
    <property type="protein sequence ID" value="KAE9975143.1"/>
    <property type="molecule type" value="Genomic_DNA"/>
</dbReference>
<dbReference type="AlphaFoldDB" id="A0A8H3ZBI4"/>
<feature type="signal peptide" evidence="1">
    <location>
        <begin position="1"/>
        <end position="18"/>
    </location>
</feature>
<name>A0A8H3ZBI4_VENIN</name>
<accession>A0A8H3ZBI4</accession>